<gene>
    <name evidence="2" type="ORF">IO98_12020</name>
</gene>
<dbReference type="EMBL" id="JPME01000014">
    <property type="protein sequence ID" value="KEZ89857.1"/>
    <property type="molecule type" value="Genomic_DNA"/>
</dbReference>
<keyword evidence="1" id="KW-0472">Membrane</keyword>
<evidence type="ECO:0000256" key="1">
    <source>
        <dbReference type="SAM" id="Phobius"/>
    </source>
</evidence>
<keyword evidence="3" id="KW-1185">Reference proteome</keyword>
<keyword evidence="1" id="KW-0812">Transmembrane</keyword>
<comment type="caution">
    <text evidence="2">The sequence shown here is derived from an EMBL/GenBank/DDBJ whole genome shotgun (WGS) entry which is preliminary data.</text>
</comment>
<dbReference type="AlphaFoldDB" id="A0A084JLM3"/>
<sequence length="157" mass="17972">MSRQEFLQRLRDALSGEVPGSVIEENIRYYEEYISTEVRNGSTEEAVIASIGDPRLIAKTILEANENAKSSGSERTFYESYSGADRNVYEDPGNFGRRMHYIDLSKWYWKLLGVTVLILFFFLIASIVTGIFSLLMPIMGPLLLVFLIVWFVRGTKR</sequence>
<reference evidence="2 3" key="1">
    <citation type="submission" date="2014-07" db="EMBL/GenBank/DDBJ databases">
        <title>Draft genome of Clostridium celerecrescens 152B isolated from sediments associated with methane hydrate from Krishna Godavari basin.</title>
        <authorList>
            <person name="Honkalas V.S."/>
            <person name="Dabir A.P."/>
            <person name="Arora P."/>
            <person name="Dhakephalkar P.K."/>
        </authorList>
    </citation>
    <scope>NUCLEOTIDE SEQUENCE [LARGE SCALE GENOMIC DNA]</scope>
    <source>
        <strain evidence="2 3">152B</strain>
    </source>
</reference>
<feature type="transmembrane region" description="Helical" evidence="1">
    <location>
        <begin position="134"/>
        <end position="152"/>
    </location>
</feature>
<name>A0A084JLM3_9FIRM</name>
<organism evidence="2 3">
    <name type="scientific">Lacrimispora celerecrescens</name>
    <dbReference type="NCBI Taxonomy" id="29354"/>
    <lineage>
        <taxon>Bacteria</taxon>
        <taxon>Bacillati</taxon>
        <taxon>Bacillota</taxon>
        <taxon>Clostridia</taxon>
        <taxon>Lachnospirales</taxon>
        <taxon>Lachnospiraceae</taxon>
        <taxon>Lacrimispora</taxon>
    </lineage>
</organism>
<dbReference type="RefSeq" id="WP_038281245.1">
    <property type="nucleotide sequence ID" value="NZ_JPME01000014.1"/>
</dbReference>
<evidence type="ECO:0000313" key="2">
    <source>
        <dbReference type="EMBL" id="KEZ89857.1"/>
    </source>
</evidence>
<dbReference type="Proteomes" id="UP000028525">
    <property type="component" value="Unassembled WGS sequence"/>
</dbReference>
<evidence type="ECO:0008006" key="4">
    <source>
        <dbReference type="Google" id="ProtNLM"/>
    </source>
</evidence>
<dbReference type="STRING" id="29354.IO98_12020"/>
<feature type="transmembrane region" description="Helical" evidence="1">
    <location>
        <begin position="107"/>
        <end position="128"/>
    </location>
</feature>
<evidence type="ECO:0000313" key="3">
    <source>
        <dbReference type="Proteomes" id="UP000028525"/>
    </source>
</evidence>
<protein>
    <recommendedName>
        <fullName evidence="4">DUF1700 domain-containing protein</fullName>
    </recommendedName>
</protein>
<dbReference type="Pfam" id="PF22564">
    <property type="entry name" value="HAAS"/>
    <property type="match status" value="1"/>
</dbReference>
<accession>A0A084JLM3</accession>
<dbReference type="OrthoDB" id="1779993at2"/>
<proteinExistence type="predicted"/>
<keyword evidence="1" id="KW-1133">Transmembrane helix</keyword>